<reference evidence="1 2" key="1">
    <citation type="submission" date="2017-06" db="EMBL/GenBank/DDBJ databases">
        <title>Genome sequence of Bacillus sonorensis strain SRCM101395.</title>
        <authorList>
            <person name="Cho S.H."/>
        </authorList>
    </citation>
    <scope>NUCLEOTIDE SEQUENCE [LARGE SCALE GENOMIC DNA]</scope>
    <source>
        <strain evidence="1 2">SRCM101395</strain>
    </source>
</reference>
<accession>A0ABM6LJ80</accession>
<evidence type="ECO:0000313" key="2">
    <source>
        <dbReference type="Proteomes" id="UP000196877"/>
    </source>
</evidence>
<protein>
    <recommendedName>
        <fullName evidence="3">DUF4062 domain-containing protein</fullName>
    </recommendedName>
</protein>
<proteinExistence type="predicted"/>
<evidence type="ECO:0008006" key="3">
    <source>
        <dbReference type="Google" id="ProtNLM"/>
    </source>
</evidence>
<sequence length="306" mass="36018">MSFKADVLQVFIASPSDVSSQRDEIENAIFDWNRRFAEELNIVLLPNRWEKDVAPTYHPIEPQRIINETLVKKCDILIGVFWTKLGTRTTSAPSGTLEEIESFIQQQKEVLIYFVDKDIPREGINYDELKRVDEFKKKYTGLYSSYDKYKVIDHLYDKVVEYKRNNPESAFIQRELTKKKIEEVNLKNLIYSGSLTVNEFLLLGYILETGNRSFGVRWMADDSKNMILKWENQRSLGKSNLIDNYESVLENFLDRGLIEPKDYTEYGNVKLYKMPMPIFDELRNLAPVVKQEIYEVVNSHYFELPF</sequence>
<dbReference type="GeneID" id="92853166"/>
<name>A0ABM6LJ80_9BACI</name>
<evidence type="ECO:0000313" key="1">
    <source>
        <dbReference type="EMBL" id="ASB89401.1"/>
    </source>
</evidence>
<dbReference type="EMBL" id="CP021920">
    <property type="protein sequence ID" value="ASB89401.1"/>
    <property type="molecule type" value="Genomic_DNA"/>
</dbReference>
<organism evidence="1 2">
    <name type="scientific">Bacillus sonorensis</name>
    <dbReference type="NCBI Taxonomy" id="119858"/>
    <lineage>
        <taxon>Bacteria</taxon>
        <taxon>Bacillati</taxon>
        <taxon>Bacillota</taxon>
        <taxon>Bacilli</taxon>
        <taxon>Bacillales</taxon>
        <taxon>Bacillaceae</taxon>
        <taxon>Bacillus</taxon>
    </lineage>
</organism>
<gene>
    <name evidence="1" type="ORF">S101395_02894</name>
</gene>
<dbReference type="Proteomes" id="UP000196877">
    <property type="component" value="Chromosome"/>
</dbReference>
<keyword evidence="2" id="KW-1185">Reference proteome</keyword>
<dbReference type="RefSeq" id="WP_088272930.1">
    <property type="nucleotide sequence ID" value="NZ_CP021920.1"/>
</dbReference>